<dbReference type="AlphaFoldDB" id="A0A1W0CU05"/>
<protein>
    <submittedName>
        <fullName evidence="2">Uncharacterized protein</fullName>
    </submittedName>
</protein>
<dbReference type="Proteomes" id="UP000192721">
    <property type="component" value="Unassembled WGS sequence"/>
</dbReference>
<keyword evidence="1" id="KW-0812">Transmembrane</keyword>
<dbReference type="EMBL" id="MUKV01000016">
    <property type="protein sequence ID" value="OQS38249.1"/>
    <property type="molecule type" value="Genomic_DNA"/>
</dbReference>
<accession>A0A1W0CU05</accession>
<comment type="caution">
    <text evidence="2">The sequence shown here is derived from an EMBL/GenBank/DDBJ whole genome shotgun (WGS) entry which is preliminary data.</text>
</comment>
<name>A0A1W0CU05_9NEIS</name>
<organism evidence="2 3">
    <name type="scientific">Chromobacterium haemolyticum</name>
    <dbReference type="NCBI Taxonomy" id="394935"/>
    <lineage>
        <taxon>Bacteria</taxon>
        <taxon>Pseudomonadati</taxon>
        <taxon>Pseudomonadota</taxon>
        <taxon>Betaproteobacteria</taxon>
        <taxon>Neisseriales</taxon>
        <taxon>Chromobacteriaceae</taxon>
        <taxon>Chromobacterium</taxon>
    </lineage>
</organism>
<feature type="transmembrane region" description="Helical" evidence="1">
    <location>
        <begin position="44"/>
        <end position="66"/>
    </location>
</feature>
<proteinExistence type="predicted"/>
<sequence length="181" mass="19288">MRGDSPRDQRAPDYACPLCQTPYLEMYPQPLPRKEPEPASPLQWTHVGVVLGVLLTGTAGLAYTVWPNQQMAATRHEAELEDIAGVVLPGAEQAAGELCGAESFSGGAFCRWAPALAEVGRKATLVRDCMEVTAIRLHPGSKSPEQPDFAVSCRDAAGEMMEMSFNEGDLGFGADGAAPAR</sequence>
<evidence type="ECO:0000313" key="3">
    <source>
        <dbReference type="Proteomes" id="UP000192721"/>
    </source>
</evidence>
<keyword evidence="1" id="KW-0472">Membrane</keyword>
<keyword evidence="1" id="KW-1133">Transmembrane helix</keyword>
<reference evidence="2 3" key="1">
    <citation type="submission" date="2017-02" db="EMBL/GenBank/DDBJ databases">
        <title>Chromobacterium haemolyticum H5244.</title>
        <authorList>
            <person name="Gulvik C.A."/>
        </authorList>
    </citation>
    <scope>NUCLEOTIDE SEQUENCE [LARGE SCALE GENOMIC DNA]</scope>
    <source>
        <strain evidence="2 3">H5244</strain>
    </source>
</reference>
<evidence type="ECO:0000256" key="1">
    <source>
        <dbReference type="SAM" id="Phobius"/>
    </source>
</evidence>
<evidence type="ECO:0000313" key="2">
    <source>
        <dbReference type="EMBL" id="OQS38249.1"/>
    </source>
</evidence>
<gene>
    <name evidence="2" type="ORF">B0T45_13400</name>
</gene>